<feature type="transmembrane region" description="Helical" evidence="1">
    <location>
        <begin position="20"/>
        <end position="40"/>
    </location>
</feature>
<comment type="caution">
    <text evidence="2">The sequence shown here is derived from an EMBL/GenBank/DDBJ whole genome shotgun (WGS) entry which is preliminary data.</text>
</comment>
<keyword evidence="3" id="KW-1185">Reference proteome</keyword>
<reference evidence="3" key="1">
    <citation type="submission" date="2018-12" db="EMBL/GenBank/DDBJ databases">
        <title>Tengunoibacter tsumagoiensis gen. nov., sp. nov., Dictyobacter kobayashii sp. nov., D. alpinus sp. nov., and D. joshuensis sp. nov. and description of Dictyobacteraceae fam. nov. within the order Ktedonobacterales isolated from Tengu-no-mugimeshi.</title>
        <authorList>
            <person name="Wang C.M."/>
            <person name="Zheng Y."/>
            <person name="Sakai Y."/>
            <person name="Toyoda A."/>
            <person name="Minakuchi Y."/>
            <person name="Abe K."/>
            <person name="Yokota A."/>
            <person name="Yabe S."/>
        </authorList>
    </citation>
    <scope>NUCLEOTIDE SEQUENCE [LARGE SCALE GENOMIC DNA]</scope>
    <source>
        <strain evidence="3">S-27</strain>
    </source>
</reference>
<keyword evidence="1" id="KW-0812">Transmembrane</keyword>
<dbReference type="EMBL" id="BIFQ01000001">
    <property type="protein sequence ID" value="GCE04801.1"/>
    <property type="molecule type" value="Genomic_DNA"/>
</dbReference>
<feature type="transmembrane region" description="Helical" evidence="1">
    <location>
        <begin position="52"/>
        <end position="71"/>
    </location>
</feature>
<proteinExistence type="predicted"/>
<evidence type="ECO:0000256" key="1">
    <source>
        <dbReference type="SAM" id="Phobius"/>
    </source>
</evidence>
<gene>
    <name evidence="2" type="ORF">KDAU_21300</name>
</gene>
<accession>A0A401ZD32</accession>
<keyword evidence="1" id="KW-1133">Transmembrane helix</keyword>
<keyword evidence="1" id="KW-0472">Membrane</keyword>
<dbReference type="Proteomes" id="UP000287224">
    <property type="component" value="Unassembled WGS sequence"/>
</dbReference>
<name>A0A401ZD32_9CHLR</name>
<evidence type="ECO:0000313" key="3">
    <source>
        <dbReference type="Proteomes" id="UP000287224"/>
    </source>
</evidence>
<organism evidence="2 3">
    <name type="scientific">Dictyobacter aurantiacus</name>
    <dbReference type="NCBI Taxonomy" id="1936993"/>
    <lineage>
        <taxon>Bacteria</taxon>
        <taxon>Bacillati</taxon>
        <taxon>Chloroflexota</taxon>
        <taxon>Ktedonobacteria</taxon>
        <taxon>Ktedonobacterales</taxon>
        <taxon>Dictyobacteraceae</taxon>
        <taxon>Dictyobacter</taxon>
    </lineage>
</organism>
<feature type="transmembrane region" description="Helical" evidence="1">
    <location>
        <begin position="133"/>
        <end position="156"/>
    </location>
</feature>
<sequence length="157" mass="18281">MAYTTLLYGDYLSFMHVQALWSRQLSMPWVGIVMALRMVYEAPFLSFQSLRNLTDLIPDLFIMALLIMGWVGPWKLPRKDWSYLIFGTTLWLFFQLTPLMQGYPLGSMGRFMLEVFPAFIIAARIGTNKSFHFNYICVALAMYAYLIIAFLVGYWVL</sequence>
<feature type="transmembrane region" description="Helical" evidence="1">
    <location>
        <begin position="83"/>
        <end position="99"/>
    </location>
</feature>
<protein>
    <submittedName>
        <fullName evidence="2">Uncharacterized protein</fullName>
    </submittedName>
</protein>
<feature type="transmembrane region" description="Helical" evidence="1">
    <location>
        <begin position="111"/>
        <end position="127"/>
    </location>
</feature>
<evidence type="ECO:0000313" key="2">
    <source>
        <dbReference type="EMBL" id="GCE04801.1"/>
    </source>
</evidence>
<dbReference type="AlphaFoldDB" id="A0A401ZD32"/>